<dbReference type="AlphaFoldDB" id="A0A132BQP8"/>
<name>A0A132BQP8_9RHOB</name>
<dbReference type="PANTHER" id="PTHR33643">
    <property type="entry name" value="UREASE ACCESSORY PROTEIN D"/>
    <property type="match status" value="1"/>
</dbReference>
<dbReference type="Proteomes" id="UP000068382">
    <property type="component" value="Unassembled WGS sequence"/>
</dbReference>
<dbReference type="RefSeq" id="WP_068249091.1">
    <property type="nucleotide sequence ID" value="NZ_LPUY01000138.1"/>
</dbReference>
<gene>
    <name evidence="3 4" type="primary">ureD</name>
    <name evidence="4" type="ORF">TRIHO_45950</name>
</gene>
<comment type="similarity">
    <text evidence="1 3">Belongs to the UreD family.</text>
</comment>
<dbReference type="PANTHER" id="PTHR33643:SF1">
    <property type="entry name" value="UREASE ACCESSORY PROTEIN D"/>
    <property type="match status" value="1"/>
</dbReference>
<dbReference type="PATRIC" id="fig|1768241.3.peg.4796"/>
<keyword evidence="3" id="KW-0963">Cytoplasm</keyword>
<evidence type="ECO:0000313" key="4">
    <source>
        <dbReference type="EMBL" id="KUP90728.1"/>
    </source>
</evidence>
<evidence type="ECO:0000256" key="1">
    <source>
        <dbReference type="ARBA" id="ARBA00007177"/>
    </source>
</evidence>
<dbReference type="InterPro" id="IPR002669">
    <property type="entry name" value="UreD"/>
</dbReference>
<dbReference type="HAMAP" id="MF_01384">
    <property type="entry name" value="UreD"/>
    <property type="match status" value="1"/>
</dbReference>
<evidence type="ECO:0000256" key="3">
    <source>
        <dbReference type="HAMAP-Rule" id="MF_01384"/>
    </source>
</evidence>
<comment type="subunit">
    <text evidence="3">UreD, UreF and UreG form a complex that acts as a GTP-hydrolysis-dependent molecular chaperone, activating the urease apoprotein by helping to assemble the nickel containing metallocenter of UreC. The UreE protein probably delivers the nickel.</text>
</comment>
<reference evidence="4 5" key="1">
    <citation type="submission" date="2015-12" db="EMBL/GenBank/DDBJ databases">
        <title>Genome sequence of the marine Rhodobacteraceae strain O3.65, Candidatus Tritonibacter horizontis.</title>
        <authorList>
            <person name="Poehlein A."/>
            <person name="Giebel H.A."/>
            <person name="Voget S."/>
            <person name="Brinkhoff T."/>
        </authorList>
    </citation>
    <scope>NUCLEOTIDE SEQUENCE [LARGE SCALE GENOMIC DNA]</scope>
    <source>
        <strain evidence="4 5">O3.65</strain>
    </source>
</reference>
<keyword evidence="3" id="KW-0996">Nickel insertion</keyword>
<dbReference type="GO" id="GO:0005737">
    <property type="term" value="C:cytoplasm"/>
    <property type="evidence" value="ECO:0007669"/>
    <property type="project" value="UniProtKB-SubCell"/>
</dbReference>
<comment type="caution">
    <text evidence="4">The sequence shown here is derived from an EMBL/GenBank/DDBJ whole genome shotgun (WGS) entry which is preliminary data.</text>
</comment>
<evidence type="ECO:0000256" key="2">
    <source>
        <dbReference type="ARBA" id="ARBA00023186"/>
    </source>
</evidence>
<dbReference type="Pfam" id="PF01774">
    <property type="entry name" value="UreD"/>
    <property type="match status" value="1"/>
</dbReference>
<evidence type="ECO:0000313" key="5">
    <source>
        <dbReference type="Proteomes" id="UP000068382"/>
    </source>
</evidence>
<keyword evidence="2 3" id="KW-0143">Chaperone</keyword>
<comment type="function">
    <text evidence="3">Required for maturation of urease via the functional incorporation of the urease nickel metallocenter.</text>
</comment>
<comment type="subcellular location">
    <subcellularLocation>
        <location evidence="3">Cytoplasm</location>
    </subcellularLocation>
</comment>
<protein>
    <recommendedName>
        <fullName evidence="3">Urease accessory protein UreD</fullName>
    </recommendedName>
</protein>
<sequence>MVADQPRAVGRVFVSAKRRRDGCVALDGLRQSGALKLLFPQGRPPVEAVMVNTAGGITGGDRFAVEATAGAEAQLTLTTQAAERAYRAQTGQTGQMRSTLTVAEGASLNWLPQETILFQTCDFDRHLRADLAEGGRLLLVEPLVFGRAAMGEHLSSARFQDRIEVYRAGRRIYHDAIRLHGDLAAHLAGPGTAGVLAAPCGAMATVLLAAPEAEAACDWLRAALPAGGTALGGASLLAPDLIHLRLLAVDSFVLRQSLLPILDRLTDGGLPRCWRL</sequence>
<proteinExistence type="inferred from homology"/>
<dbReference type="GO" id="GO:0016151">
    <property type="term" value="F:nickel cation binding"/>
    <property type="evidence" value="ECO:0007669"/>
    <property type="project" value="UniProtKB-UniRule"/>
</dbReference>
<keyword evidence="5" id="KW-1185">Reference proteome</keyword>
<accession>A0A132BQP8</accession>
<dbReference type="EMBL" id="LPUY01000138">
    <property type="protein sequence ID" value="KUP90728.1"/>
    <property type="molecule type" value="Genomic_DNA"/>
</dbReference>
<organism evidence="4 5">
    <name type="scientific">Tritonibacter horizontis</name>
    <dbReference type="NCBI Taxonomy" id="1768241"/>
    <lineage>
        <taxon>Bacteria</taxon>
        <taxon>Pseudomonadati</taxon>
        <taxon>Pseudomonadota</taxon>
        <taxon>Alphaproteobacteria</taxon>
        <taxon>Rhodobacterales</taxon>
        <taxon>Paracoccaceae</taxon>
        <taxon>Tritonibacter</taxon>
    </lineage>
</organism>